<accession>A0A365NYL5</accession>
<proteinExistence type="predicted"/>
<dbReference type="Proteomes" id="UP000253319">
    <property type="component" value="Unassembled WGS sequence"/>
</dbReference>
<dbReference type="AlphaFoldDB" id="A0A365NYL5"/>
<protein>
    <submittedName>
        <fullName evidence="1">Uncharacterized protein</fullName>
    </submittedName>
</protein>
<reference evidence="1 2" key="1">
    <citation type="submission" date="2018-06" db="EMBL/GenBank/DDBJ databases">
        <title>Flavobacterium tibetense sp. nov., isolated from a wetland YonghuCo on Tibetan Plateau.</title>
        <authorList>
            <person name="Xing P."/>
            <person name="Phurbu D."/>
            <person name="Lu H."/>
        </authorList>
    </citation>
    <scope>NUCLEOTIDE SEQUENCE [LARGE SCALE GENOMIC DNA]</scope>
    <source>
        <strain evidence="1 2">YH5</strain>
    </source>
</reference>
<evidence type="ECO:0000313" key="1">
    <source>
        <dbReference type="EMBL" id="RBA26854.1"/>
    </source>
</evidence>
<name>A0A365NYL5_9FLAO</name>
<gene>
    <name evidence="1" type="ORF">DPN68_13035</name>
</gene>
<keyword evidence="2" id="KW-1185">Reference proteome</keyword>
<evidence type="ECO:0000313" key="2">
    <source>
        <dbReference type="Proteomes" id="UP000253319"/>
    </source>
</evidence>
<dbReference type="EMBL" id="QLST01000048">
    <property type="protein sequence ID" value="RBA26854.1"/>
    <property type="molecule type" value="Genomic_DNA"/>
</dbReference>
<comment type="caution">
    <text evidence="1">The sequence shown here is derived from an EMBL/GenBank/DDBJ whole genome shotgun (WGS) entry which is preliminary data.</text>
</comment>
<dbReference type="RefSeq" id="WP_113990049.1">
    <property type="nucleotide sequence ID" value="NZ_QLST01000048.1"/>
</dbReference>
<sequence length="77" mass="9571">MKTKIYLVKNYLRFQDDETPTREMRKRATVLWATDTREEAVEDVRENVMKEKRRIFDNYKKYWYIQEVDLFKALSND</sequence>
<organism evidence="1 2">
    <name type="scientific">Flavobacterium tibetense</name>
    <dbReference type="NCBI Taxonomy" id="2233533"/>
    <lineage>
        <taxon>Bacteria</taxon>
        <taxon>Pseudomonadati</taxon>
        <taxon>Bacteroidota</taxon>
        <taxon>Flavobacteriia</taxon>
        <taxon>Flavobacteriales</taxon>
        <taxon>Flavobacteriaceae</taxon>
        <taxon>Flavobacterium</taxon>
    </lineage>
</organism>